<keyword evidence="1" id="KW-1185">Reference proteome</keyword>
<reference evidence="2" key="1">
    <citation type="submission" date="2025-08" db="UniProtKB">
        <authorList>
            <consortium name="RefSeq"/>
        </authorList>
    </citation>
    <scope>IDENTIFICATION</scope>
    <source>
        <tissue evidence="2">Whole body</tissue>
    </source>
</reference>
<evidence type="ECO:0000313" key="2">
    <source>
        <dbReference type="RefSeq" id="XP_025406048.1"/>
    </source>
</evidence>
<sequence>MRVMIIPNDNLTEENRNLSERLIQQIVRHPINFSERDVFEFFRQRNSTFVLSEINIKGIHGVFCSIQCGQYNNQIIGEYECINFEPTAYDIMFKDVEVLQAYSRIRRCPICNKYLTICNRDNLYATPDEDFTIYIFNTTYNENRHVSTIHI</sequence>
<dbReference type="Proteomes" id="UP000694846">
    <property type="component" value="Unplaced"/>
</dbReference>
<organism evidence="1 2">
    <name type="scientific">Sipha flava</name>
    <name type="common">yellow sugarcane aphid</name>
    <dbReference type="NCBI Taxonomy" id="143950"/>
    <lineage>
        <taxon>Eukaryota</taxon>
        <taxon>Metazoa</taxon>
        <taxon>Ecdysozoa</taxon>
        <taxon>Arthropoda</taxon>
        <taxon>Hexapoda</taxon>
        <taxon>Insecta</taxon>
        <taxon>Pterygota</taxon>
        <taxon>Neoptera</taxon>
        <taxon>Paraneoptera</taxon>
        <taxon>Hemiptera</taxon>
        <taxon>Sternorrhyncha</taxon>
        <taxon>Aphidomorpha</taxon>
        <taxon>Aphidoidea</taxon>
        <taxon>Aphididae</taxon>
        <taxon>Sipha</taxon>
    </lineage>
</organism>
<dbReference type="GeneID" id="112680225"/>
<proteinExistence type="predicted"/>
<accession>A0A8B8F5R4</accession>
<protein>
    <submittedName>
        <fullName evidence="2">Uncharacterized protein LOC112680225 isoform X1</fullName>
    </submittedName>
</protein>
<dbReference type="AlphaFoldDB" id="A0A8B8F5R4"/>
<gene>
    <name evidence="2" type="primary">LOC112680225</name>
</gene>
<dbReference type="OrthoDB" id="6622647at2759"/>
<evidence type="ECO:0000313" key="1">
    <source>
        <dbReference type="Proteomes" id="UP000694846"/>
    </source>
</evidence>
<name>A0A8B8F5R4_9HEMI</name>
<dbReference type="RefSeq" id="XP_025406048.1">
    <property type="nucleotide sequence ID" value="XM_025550263.1"/>
</dbReference>